<name>A0A1U7NDL9_9FIRM</name>
<dbReference type="NCBIfam" id="TIGR01484">
    <property type="entry name" value="HAD-SF-IIB"/>
    <property type="match status" value="1"/>
</dbReference>
<dbReference type="PANTHER" id="PTHR10000:SF8">
    <property type="entry name" value="HAD SUPERFAMILY HYDROLASE-LIKE, TYPE 3"/>
    <property type="match status" value="1"/>
</dbReference>
<keyword evidence="2" id="KW-1185">Reference proteome</keyword>
<dbReference type="GO" id="GO:0000287">
    <property type="term" value="F:magnesium ion binding"/>
    <property type="evidence" value="ECO:0007669"/>
    <property type="project" value="TreeGrafter"/>
</dbReference>
<dbReference type="PANTHER" id="PTHR10000">
    <property type="entry name" value="PHOSPHOSERINE PHOSPHATASE"/>
    <property type="match status" value="1"/>
</dbReference>
<dbReference type="Gene3D" id="3.40.50.1000">
    <property type="entry name" value="HAD superfamily/HAD-like"/>
    <property type="match status" value="1"/>
</dbReference>
<evidence type="ECO:0000313" key="2">
    <source>
        <dbReference type="Proteomes" id="UP000186341"/>
    </source>
</evidence>
<dbReference type="InterPro" id="IPR023214">
    <property type="entry name" value="HAD_sf"/>
</dbReference>
<accession>A0A1U7NDL9</accession>
<proteinExistence type="predicted"/>
<dbReference type="SUPFAM" id="SSF56784">
    <property type="entry name" value="HAD-like"/>
    <property type="match status" value="1"/>
</dbReference>
<dbReference type="Proteomes" id="UP000186341">
    <property type="component" value="Unassembled WGS sequence"/>
</dbReference>
<dbReference type="GO" id="GO:0016791">
    <property type="term" value="F:phosphatase activity"/>
    <property type="evidence" value="ECO:0007669"/>
    <property type="project" value="TreeGrafter"/>
</dbReference>
<sequence>MKFTLKKQDTLYFHDGRGLRKEDIEAIKQFQRAGNKFGVNTGRSKCMYDYIQDIVNDKIDFDFKIFANGSCILDEDGEVVYERFLPEDFLRYVMENIRGIPLTFHHQSGLYFSEAPAGVVDSPYTVMDYDYSLLPDLKIYELSLDYSLPDAQDVMEKLASYPGVVAAKNSKFCDFNAEGTSKGIGLVKAAELFGFSKEQTAAIGDSYNDIPMIRDAEVGFTFPESDQPVKDAANVLCDGINEAVDYLMNNE</sequence>
<dbReference type="EMBL" id="MPJW01000202">
    <property type="protein sequence ID" value="OLU37427.1"/>
    <property type="molecule type" value="Genomic_DNA"/>
</dbReference>
<dbReference type="Gene3D" id="3.30.1240.10">
    <property type="match status" value="1"/>
</dbReference>
<dbReference type="GO" id="GO:0005829">
    <property type="term" value="C:cytosol"/>
    <property type="evidence" value="ECO:0007669"/>
    <property type="project" value="TreeGrafter"/>
</dbReference>
<reference evidence="1 2" key="1">
    <citation type="submission" date="2016-11" db="EMBL/GenBank/DDBJ databases">
        <title>Description of two novel members of the family Erysipelotrichaceae: Ileibacterium lipovorans gen. nov., sp. nov. and Dubosiella newyorkensis, gen. nov., sp. nov.</title>
        <authorList>
            <person name="Cox L.M."/>
            <person name="Sohn J."/>
            <person name="Tyrrell K.L."/>
            <person name="Citron D.M."/>
            <person name="Lawson P.A."/>
            <person name="Patel N.B."/>
            <person name="Iizumi T."/>
            <person name="Perez-Perez G.I."/>
            <person name="Goldstein E.J."/>
            <person name="Blaser M.J."/>
        </authorList>
    </citation>
    <scope>NUCLEOTIDE SEQUENCE [LARGE SCALE GENOMIC DNA]</scope>
    <source>
        <strain evidence="1 2">NYU-BL-A3</strain>
    </source>
</reference>
<comment type="caution">
    <text evidence="1">The sequence shown here is derived from an EMBL/GenBank/DDBJ whole genome shotgun (WGS) entry which is preliminary data.</text>
</comment>
<dbReference type="RefSeq" id="WP_075820819.1">
    <property type="nucleotide sequence ID" value="NZ_CAPNHH010000167.1"/>
</dbReference>
<gene>
    <name evidence="1" type="ORF">BO222_10770</name>
</gene>
<evidence type="ECO:0008006" key="3">
    <source>
        <dbReference type="Google" id="ProtNLM"/>
    </source>
</evidence>
<evidence type="ECO:0000313" key="1">
    <source>
        <dbReference type="EMBL" id="OLU37427.1"/>
    </source>
</evidence>
<protein>
    <recommendedName>
        <fullName evidence="3">Hydrolase</fullName>
    </recommendedName>
</protein>
<dbReference type="AlphaFoldDB" id="A0A1U7NDL9"/>
<dbReference type="InterPro" id="IPR006379">
    <property type="entry name" value="HAD-SF_hydro_IIB"/>
</dbReference>
<organism evidence="1 2">
    <name type="scientific">Ileibacterium valens</name>
    <dbReference type="NCBI Taxonomy" id="1862668"/>
    <lineage>
        <taxon>Bacteria</taxon>
        <taxon>Bacillati</taxon>
        <taxon>Bacillota</taxon>
        <taxon>Erysipelotrichia</taxon>
        <taxon>Erysipelotrichales</taxon>
        <taxon>Erysipelotrichaceae</taxon>
        <taxon>Ileibacterium</taxon>
    </lineage>
</organism>
<dbReference type="Pfam" id="PF08282">
    <property type="entry name" value="Hydrolase_3"/>
    <property type="match status" value="1"/>
</dbReference>
<dbReference type="InterPro" id="IPR036412">
    <property type="entry name" value="HAD-like_sf"/>
</dbReference>